<organism evidence="13 14">
    <name type="scientific">Pelusios castaneus</name>
    <name type="common">West African mud turtle</name>
    <dbReference type="NCBI Taxonomy" id="367368"/>
    <lineage>
        <taxon>Eukaryota</taxon>
        <taxon>Metazoa</taxon>
        <taxon>Chordata</taxon>
        <taxon>Craniata</taxon>
        <taxon>Vertebrata</taxon>
        <taxon>Euteleostomi</taxon>
        <taxon>Archelosauria</taxon>
        <taxon>Testudinata</taxon>
        <taxon>Testudines</taxon>
        <taxon>Pleurodira</taxon>
        <taxon>Pelomedusidae</taxon>
        <taxon>Pelusios</taxon>
    </lineage>
</organism>
<dbReference type="AlphaFoldDB" id="A0A8C8R7M6"/>
<feature type="chain" id="PRO_5033999929" description="Ig-like domain-containing protein" evidence="11">
    <location>
        <begin position="29"/>
        <end position="404"/>
    </location>
</feature>
<feature type="compositionally biased region" description="Polar residues" evidence="9">
    <location>
        <begin position="331"/>
        <end position="351"/>
    </location>
</feature>
<feature type="domain" description="Ig-like" evidence="12">
    <location>
        <begin position="25"/>
        <end position="121"/>
    </location>
</feature>
<evidence type="ECO:0000256" key="10">
    <source>
        <dbReference type="SAM" id="Phobius"/>
    </source>
</evidence>
<dbReference type="Pfam" id="PF08205">
    <property type="entry name" value="C2-set_2"/>
    <property type="match status" value="1"/>
</dbReference>
<evidence type="ECO:0000256" key="3">
    <source>
        <dbReference type="ARBA" id="ARBA00022729"/>
    </source>
</evidence>
<keyword evidence="14" id="KW-1185">Reference proteome</keyword>
<evidence type="ECO:0000313" key="14">
    <source>
        <dbReference type="Proteomes" id="UP000694393"/>
    </source>
</evidence>
<evidence type="ECO:0000313" key="13">
    <source>
        <dbReference type="Ensembl" id="ENSPCEP00000001401.1"/>
    </source>
</evidence>
<dbReference type="SMART" id="SM00406">
    <property type="entry name" value="IGv"/>
    <property type="match status" value="1"/>
</dbReference>
<dbReference type="InterPro" id="IPR003599">
    <property type="entry name" value="Ig_sub"/>
</dbReference>
<feature type="domain" description="Ig-like" evidence="12">
    <location>
        <begin position="160"/>
        <end position="235"/>
    </location>
</feature>
<evidence type="ECO:0000256" key="2">
    <source>
        <dbReference type="ARBA" id="ARBA00022692"/>
    </source>
</evidence>
<keyword evidence="8" id="KW-0393">Immunoglobulin domain</keyword>
<dbReference type="InterPro" id="IPR013162">
    <property type="entry name" value="CD80_C2-set"/>
</dbReference>
<proteinExistence type="predicted"/>
<keyword evidence="6" id="KW-1015">Disulfide bond</keyword>
<dbReference type="InterPro" id="IPR007110">
    <property type="entry name" value="Ig-like_dom"/>
</dbReference>
<dbReference type="Proteomes" id="UP000694393">
    <property type="component" value="Unplaced"/>
</dbReference>
<evidence type="ECO:0000259" key="12">
    <source>
        <dbReference type="PROSITE" id="PS50835"/>
    </source>
</evidence>
<dbReference type="Gene3D" id="2.60.40.10">
    <property type="entry name" value="Immunoglobulins"/>
    <property type="match status" value="2"/>
</dbReference>
<dbReference type="GO" id="GO:0016020">
    <property type="term" value="C:membrane"/>
    <property type="evidence" value="ECO:0007669"/>
    <property type="project" value="UniProtKB-SubCell"/>
</dbReference>
<keyword evidence="4 10" id="KW-1133">Transmembrane helix</keyword>
<keyword evidence="2 10" id="KW-0812">Transmembrane</keyword>
<keyword evidence="7" id="KW-0325">Glycoprotein</keyword>
<dbReference type="GO" id="GO:0009986">
    <property type="term" value="C:cell surface"/>
    <property type="evidence" value="ECO:0007669"/>
    <property type="project" value="TreeGrafter"/>
</dbReference>
<keyword evidence="3 11" id="KW-0732">Signal</keyword>
<evidence type="ECO:0000256" key="6">
    <source>
        <dbReference type="ARBA" id="ARBA00023157"/>
    </source>
</evidence>
<dbReference type="GO" id="GO:0098632">
    <property type="term" value="F:cell-cell adhesion mediator activity"/>
    <property type="evidence" value="ECO:0007669"/>
    <property type="project" value="InterPro"/>
</dbReference>
<evidence type="ECO:0000256" key="5">
    <source>
        <dbReference type="ARBA" id="ARBA00023136"/>
    </source>
</evidence>
<dbReference type="GO" id="GO:0150079">
    <property type="term" value="P:negative regulation of neuroinflammatory response"/>
    <property type="evidence" value="ECO:0007669"/>
    <property type="project" value="TreeGrafter"/>
</dbReference>
<protein>
    <recommendedName>
        <fullName evidence="12">Ig-like domain-containing protein</fullName>
    </recommendedName>
</protein>
<dbReference type="GO" id="GO:0043025">
    <property type="term" value="C:neuronal cell body"/>
    <property type="evidence" value="ECO:0007669"/>
    <property type="project" value="TreeGrafter"/>
</dbReference>
<dbReference type="SMART" id="SM00409">
    <property type="entry name" value="IG"/>
    <property type="match status" value="1"/>
</dbReference>
<dbReference type="PROSITE" id="PS50835">
    <property type="entry name" value="IG_LIKE"/>
    <property type="match status" value="2"/>
</dbReference>
<dbReference type="PANTHER" id="PTHR46841">
    <property type="entry name" value="OX-2 MEMBRANE GLYCOPROTEIN"/>
    <property type="match status" value="1"/>
</dbReference>
<dbReference type="GO" id="GO:0034113">
    <property type="term" value="P:heterotypic cell-cell adhesion"/>
    <property type="evidence" value="ECO:0007669"/>
    <property type="project" value="TreeGrafter"/>
</dbReference>
<evidence type="ECO:0000256" key="4">
    <source>
        <dbReference type="ARBA" id="ARBA00022989"/>
    </source>
</evidence>
<evidence type="ECO:0000256" key="7">
    <source>
        <dbReference type="ARBA" id="ARBA00023180"/>
    </source>
</evidence>
<evidence type="ECO:0000256" key="9">
    <source>
        <dbReference type="SAM" id="MobiDB-lite"/>
    </source>
</evidence>
<dbReference type="InterPro" id="IPR036179">
    <property type="entry name" value="Ig-like_dom_sf"/>
</dbReference>
<dbReference type="InterPro" id="IPR013783">
    <property type="entry name" value="Ig-like_fold"/>
</dbReference>
<dbReference type="PANTHER" id="PTHR46841:SF10">
    <property type="entry name" value="CD200 MOLECULE LIKE 1-RELATED"/>
    <property type="match status" value="1"/>
</dbReference>
<reference evidence="13" key="2">
    <citation type="submission" date="2025-09" db="UniProtKB">
        <authorList>
            <consortium name="Ensembl"/>
        </authorList>
    </citation>
    <scope>IDENTIFICATION</scope>
</reference>
<reference evidence="13" key="1">
    <citation type="submission" date="2025-08" db="UniProtKB">
        <authorList>
            <consortium name="Ensembl"/>
        </authorList>
    </citation>
    <scope>IDENTIFICATION</scope>
</reference>
<evidence type="ECO:0000256" key="8">
    <source>
        <dbReference type="ARBA" id="ARBA00023319"/>
    </source>
</evidence>
<evidence type="ECO:0000256" key="11">
    <source>
        <dbReference type="SAM" id="SignalP"/>
    </source>
</evidence>
<accession>A0A8C8R7M6</accession>
<feature type="compositionally biased region" description="Polar residues" evidence="9">
    <location>
        <begin position="358"/>
        <end position="371"/>
    </location>
</feature>
<dbReference type="InterPro" id="IPR013106">
    <property type="entry name" value="Ig_V-set"/>
</dbReference>
<name>A0A8C8R7M6_9SAUR</name>
<dbReference type="Ensembl" id="ENSPCET00000001459.1">
    <property type="protein sequence ID" value="ENSPCEP00000001401.1"/>
    <property type="gene ID" value="ENSPCEG00000001188.1"/>
</dbReference>
<comment type="subcellular location">
    <subcellularLocation>
        <location evidence="1">Membrane</location>
        <topology evidence="1">Single-pass membrane protein</topology>
    </subcellularLocation>
</comment>
<dbReference type="Pfam" id="PF07686">
    <property type="entry name" value="V-set"/>
    <property type="match status" value="1"/>
</dbReference>
<dbReference type="SUPFAM" id="SSF48726">
    <property type="entry name" value="Immunoglobulin"/>
    <property type="match status" value="2"/>
</dbReference>
<sequence>MRLQRICWTEYWLKLLWILCLLRAPVTGASEPVRCERIPAAVLGEDVTLECYFSPPLEVLQVTWQKLEGSSFKNIATYSKTHGARSIGLLRERITFNDTRLKASSITLRGVTLEDAACYKCIFNVFPDGSFGQETCLIILQSISAVRTDLHSYVSNPELLTAVCSATANPTSEITWRPEGALIGQPEIRRVPNANRTETVTSTCHVSVKLLRSQNLHVLTCIVKHAVRREEKIIDSVEEYEEADEKSWIPTCPVLCISFIILIAIGATIVILAQMKRKENKSHISVNHLESCWTLGKYLSYLHHRPKSSSTPCTPAEKKHLNQVGEEKHQQQPTPRSQSIFYQNEQQTPGSSHRKRTGLSNSNDSQRNPQVPRSMFQEKKEKHKETHLNHSFMEGIEEIDSENN</sequence>
<evidence type="ECO:0000256" key="1">
    <source>
        <dbReference type="ARBA" id="ARBA00004167"/>
    </source>
</evidence>
<feature type="signal peptide" evidence="11">
    <location>
        <begin position="1"/>
        <end position="28"/>
    </location>
</feature>
<feature type="compositionally biased region" description="Basic and acidic residues" evidence="9">
    <location>
        <begin position="316"/>
        <end position="330"/>
    </location>
</feature>
<feature type="region of interest" description="Disordered" evidence="9">
    <location>
        <begin position="306"/>
        <end position="404"/>
    </location>
</feature>
<feature type="compositionally biased region" description="Basic and acidic residues" evidence="9">
    <location>
        <begin position="376"/>
        <end position="388"/>
    </location>
</feature>
<dbReference type="InterPro" id="IPR047164">
    <property type="entry name" value="OX2G-like"/>
</dbReference>
<keyword evidence="5 10" id="KW-0472">Membrane</keyword>
<dbReference type="GO" id="GO:0030424">
    <property type="term" value="C:axon"/>
    <property type="evidence" value="ECO:0007669"/>
    <property type="project" value="TreeGrafter"/>
</dbReference>
<feature type="compositionally biased region" description="Acidic residues" evidence="9">
    <location>
        <begin position="395"/>
        <end position="404"/>
    </location>
</feature>
<feature type="transmembrane region" description="Helical" evidence="10">
    <location>
        <begin position="248"/>
        <end position="273"/>
    </location>
</feature>